<dbReference type="RefSeq" id="WP_266150611.1">
    <property type="nucleotide sequence ID" value="NZ_CP064028.1"/>
</dbReference>
<dbReference type="Proteomes" id="UP001595961">
    <property type="component" value="Unassembled WGS sequence"/>
</dbReference>
<feature type="domain" description="DUF5597" evidence="5">
    <location>
        <begin position="406"/>
        <end position="546"/>
    </location>
</feature>
<dbReference type="InterPro" id="IPR013529">
    <property type="entry name" value="Glyco_hydro_42_N"/>
</dbReference>
<proteinExistence type="predicted"/>
<evidence type="ECO:0000313" key="6">
    <source>
        <dbReference type="EMBL" id="MFC4525892.1"/>
    </source>
</evidence>
<name>A0ABV9BZ07_9GAMM</name>
<feature type="chain" id="PRO_5046085088" evidence="3">
    <location>
        <begin position="29"/>
        <end position="563"/>
    </location>
</feature>
<dbReference type="InterPro" id="IPR017853">
    <property type="entry name" value="GH"/>
</dbReference>
<evidence type="ECO:0000259" key="5">
    <source>
        <dbReference type="Pfam" id="PF18120"/>
    </source>
</evidence>
<evidence type="ECO:0000256" key="2">
    <source>
        <dbReference type="ARBA" id="ARBA00023295"/>
    </source>
</evidence>
<dbReference type="Gene3D" id="3.20.20.80">
    <property type="entry name" value="Glycosidases"/>
    <property type="match status" value="1"/>
</dbReference>
<dbReference type="Gene3D" id="2.60.220.20">
    <property type="entry name" value="putative beta-Galactosidase from caulobacter crescentus"/>
    <property type="match status" value="1"/>
</dbReference>
<keyword evidence="2" id="KW-0326">Glycosidase</keyword>
<keyword evidence="1" id="KW-0378">Hydrolase</keyword>
<feature type="signal peptide" evidence="3">
    <location>
        <begin position="1"/>
        <end position="28"/>
    </location>
</feature>
<dbReference type="InterPro" id="IPR040719">
    <property type="entry name" value="DUF5597"/>
</dbReference>
<dbReference type="SUPFAM" id="SSF51445">
    <property type="entry name" value="(Trans)glycosidases"/>
    <property type="match status" value="1"/>
</dbReference>
<dbReference type="Pfam" id="PF02449">
    <property type="entry name" value="Glyco_hydro_42"/>
    <property type="match status" value="1"/>
</dbReference>
<organism evidence="6 7">
    <name type="scientific">Dyella halodurans</name>
    <dbReference type="NCBI Taxonomy" id="1920171"/>
    <lineage>
        <taxon>Bacteria</taxon>
        <taxon>Pseudomonadati</taxon>
        <taxon>Pseudomonadota</taxon>
        <taxon>Gammaproteobacteria</taxon>
        <taxon>Lysobacterales</taxon>
        <taxon>Rhodanobacteraceae</taxon>
        <taxon>Dyella</taxon>
    </lineage>
</organism>
<reference evidence="7" key="1">
    <citation type="journal article" date="2019" name="Int. J. Syst. Evol. Microbiol.">
        <title>The Global Catalogue of Microorganisms (GCM) 10K type strain sequencing project: providing services to taxonomists for standard genome sequencing and annotation.</title>
        <authorList>
            <consortium name="The Broad Institute Genomics Platform"/>
            <consortium name="The Broad Institute Genome Sequencing Center for Infectious Disease"/>
            <person name="Wu L."/>
            <person name="Ma J."/>
        </authorList>
    </citation>
    <scope>NUCLEOTIDE SEQUENCE [LARGE SCALE GENOMIC DNA]</scope>
    <source>
        <strain evidence="7">CCM 4481</strain>
    </source>
</reference>
<feature type="domain" description="Glycoside hydrolase family 42 N-terminal" evidence="4">
    <location>
        <begin position="80"/>
        <end position="232"/>
    </location>
</feature>
<dbReference type="EMBL" id="JBHSGA010000008">
    <property type="protein sequence ID" value="MFC4525892.1"/>
    <property type="molecule type" value="Genomic_DNA"/>
</dbReference>
<evidence type="ECO:0000256" key="1">
    <source>
        <dbReference type="ARBA" id="ARBA00022801"/>
    </source>
</evidence>
<sequence length="563" mass="61022">MLNRIKPVFKQAGLLLCALSLSGQAVFAADKPASAAMPHLSLEHGATQLIVDGAPFLVRGGELENSSASSADYLQELWPRLQAMHLNTVLAPAYWELIEPQEGHFDFSSIDHLVATARQHRMKLVLLWFGSWKNSMSSYAPAWVKRDQARFPRAARTDGSGLEILSALSQANLDADTRSFTALMQHLKDTDAHEHTVLMVQVENEVGMLPEARDHSAAANAAFAAPVPARLIDYLAAHKDALAPPLRQAWQAHGYKTGASWAATFGESPQTDELFNAWSEASYTGKVAASGKAVYPLPMFVNAALMRPGKLPGQYPSGGPLPQVFDVWKAAAPALDFLAPDLYFPNFVEWANKYAQPGHAFFIPETGRVSAADMAANAFYAFASLQAMGFSPYAPEFLSAEEAATLGEAYRVIEQLSPLLLANQGTGKLVGIRTPAAFDGTVDLSPQQVAFDPYRFDVHFKQLPGISVGAKEEAELPGAHGGLIVRLGADEFIVAGTGMILTFASKDPANPIAGIESIQEGRFEKGTWIAGRTINGDDSNQGRELRLPSGKFGVFRVRLYRYH</sequence>
<keyword evidence="3" id="KW-0732">Signal</keyword>
<evidence type="ECO:0000256" key="3">
    <source>
        <dbReference type="SAM" id="SignalP"/>
    </source>
</evidence>
<protein>
    <submittedName>
        <fullName evidence="6">DUF5597 domain-containing protein</fullName>
    </submittedName>
</protein>
<evidence type="ECO:0000259" key="4">
    <source>
        <dbReference type="Pfam" id="PF02449"/>
    </source>
</evidence>
<comment type="caution">
    <text evidence="6">The sequence shown here is derived from an EMBL/GenBank/DDBJ whole genome shotgun (WGS) entry which is preliminary data.</text>
</comment>
<keyword evidence="7" id="KW-1185">Reference proteome</keyword>
<evidence type="ECO:0000313" key="7">
    <source>
        <dbReference type="Proteomes" id="UP001595961"/>
    </source>
</evidence>
<dbReference type="Pfam" id="PF18120">
    <property type="entry name" value="DUF5597"/>
    <property type="match status" value="1"/>
</dbReference>
<accession>A0ABV9BZ07</accession>
<gene>
    <name evidence="6" type="ORF">ACFO5W_04510</name>
</gene>